<feature type="compositionally biased region" description="Pro residues" evidence="8">
    <location>
        <begin position="1031"/>
        <end position="1041"/>
    </location>
</feature>
<dbReference type="PROSITE" id="PS50109">
    <property type="entry name" value="HIS_KIN"/>
    <property type="match status" value="1"/>
</dbReference>
<accession>A0ABU9CIS8</accession>
<dbReference type="CDD" id="cd17546">
    <property type="entry name" value="REC_hyHK_CKI1_RcsC-like"/>
    <property type="match status" value="1"/>
</dbReference>
<dbReference type="PROSITE" id="PS50113">
    <property type="entry name" value="PAC"/>
    <property type="match status" value="1"/>
</dbReference>
<dbReference type="PANTHER" id="PTHR45339:SF3">
    <property type="entry name" value="HISTIDINE KINASE"/>
    <property type="match status" value="1"/>
</dbReference>
<dbReference type="CDD" id="cd16922">
    <property type="entry name" value="HATPase_EvgS-ArcB-TorS-like"/>
    <property type="match status" value="1"/>
</dbReference>
<dbReference type="NCBIfam" id="TIGR00229">
    <property type="entry name" value="sensory_box"/>
    <property type="match status" value="2"/>
</dbReference>
<dbReference type="Pfam" id="PF00512">
    <property type="entry name" value="HisKA"/>
    <property type="match status" value="1"/>
</dbReference>
<dbReference type="InterPro" id="IPR001610">
    <property type="entry name" value="PAC"/>
</dbReference>
<feature type="domain" description="Histidine kinase" evidence="9">
    <location>
        <begin position="654"/>
        <end position="874"/>
    </location>
</feature>
<feature type="domain" description="PAS" evidence="11">
    <location>
        <begin position="354"/>
        <end position="399"/>
    </location>
</feature>
<dbReference type="InterPro" id="IPR011006">
    <property type="entry name" value="CheY-like_superfamily"/>
</dbReference>
<dbReference type="RefSeq" id="WP_341409994.1">
    <property type="nucleotide sequence ID" value="NZ_JBBUTH010000004.1"/>
</dbReference>
<dbReference type="Gene3D" id="1.10.287.130">
    <property type="match status" value="1"/>
</dbReference>
<dbReference type="InterPro" id="IPR036890">
    <property type="entry name" value="HATPase_C_sf"/>
</dbReference>
<dbReference type="InterPro" id="IPR004358">
    <property type="entry name" value="Sig_transdc_His_kin-like_C"/>
</dbReference>
<evidence type="ECO:0000256" key="5">
    <source>
        <dbReference type="PROSITE-ProRule" id="PRU00110"/>
    </source>
</evidence>
<name>A0ABU9CIS8_9BURK</name>
<evidence type="ECO:0000313" key="15">
    <source>
        <dbReference type="Proteomes" id="UP001365405"/>
    </source>
</evidence>
<comment type="caution">
    <text evidence="5">Lacks conserved residue(s) required for the propagation of feature annotation.</text>
</comment>
<dbReference type="Pfam" id="PF01627">
    <property type="entry name" value="Hpt"/>
    <property type="match status" value="1"/>
</dbReference>
<dbReference type="Pfam" id="PF13188">
    <property type="entry name" value="PAS_8"/>
    <property type="match status" value="1"/>
</dbReference>
<dbReference type="EMBL" id="JBBUTH010000004">
    <property type="protein sequence ID" value="MEK8050310.1"/>
    <property type="molecule type" value="Genomic_DNA"/>
</dbReference>
<dbReference type="InterPro" id="IPR000014">
    <property type="entry name" value="PAS"/>
</dbReference>
<reference evidence="14 15" key="1">
    <citation type="submission" date="2024-04" db="EMBL/GenBank/DDBJ databases">
        <title>Novel species of the genus Ideonella isolated from streams.</title>
        <authorList>
            <person name="Lu H."/>
        </authorList>
    </citation>
    <scope>NUCLEOTIDE SEQUENCE [LARGE SCALE GENOMIC DNA]</scope>
    <source>
        <strain evidence="14 15">DXS22W</strain>
    </source>
</reference>
<protein>
    <recommendedName>
        <fullName evidence="2">histidine kinase</fullName>
        <ecNumber evidence="2">2.7.13.3</ecNumber>
    </recommendedName>
</protein>
<dbReference type="SUPFAM" id="SSF47384">
    <property type="entry name" value="Homodimeric domain of signal transducing histidine kinase"/>
    <property type="match status" value="1"/>
</dbReference>
<dbReference type="SMART" id="SM00086">
    <property type="entry name" value="PAC"/>
    <property type="match status" value="2"/>
</dbReference>
<dbReference type="Gene3D" id="3.30.565.10">
    <property type="entry name" value="Histidine kinase-like ATPase, C-terminal domain"/>
    <property type="match status" value="1"/>
</dbReference>
<evidence type="ECO:0000256" key="2">
    <source>
        <dbReference type="ARBA" id="ARBA00012438"/>
    </source>
</evidence>
<dbReference type="InterPro" id="IPR005467">
    <property type="entry name" value="His_kinase_dom"/>
</dbReference>
<dbReference type="InterPro" id="IPR036097">
    <property type="entry name" value="HisK_dim/P_sf"/>
</dbReference>
<dbReference type="SUPFAM" id="SSF55785">
    <property type="entry name" value="PYP-like sensor domain (PAS domain)"/>
    <property type="match status" value="2"/>
</dbReference>
<dbReference type="Proteomes" id="UP001365405">
    <property type="component" value="Unassembled WGS sequence"/>
</dbReference>
<sequence>MPPSEAAAPPIPSPPGAGDGLPPSGRRRFSRWLWAGWAAVLAAAALAIQIDHEHRVAERAAQLEAVADQRAAQVAGWVTERVARARYARNSAEWATLYLRWQQSGDVDARLQLLDRIVELRRAWGDVAALVLDAQGATAMREGGEAAVNDVAEALREVARQAMASGEVRLGGLLAPADGAATLWLDVVAPLVATGLPAPAAVVLRTDTEELMQAVRAPWPGGGAGTSSLLLRREGDQVQLSGQARPLAVSAPGPLIGQVLRGELPFSRAAAGQDLAGRPVLGVVRPVPGTDWYLMVQLEQQVLQAQSLRSASGILALAVLAVLGLTVGSARLQDRRALAEARIRQAEQAERLRALALLQAIADSSGDAVSAKDLDGRYLLCNPEAARLLGRTPAEVLGRDDAALREPPAAAEARAQDAALLAEAARGADAGQPRCDEQRLQGPDGPRTLLATRGALRDADGRLIGSFCVARDITERERDAAALRQSEGTQRALLTAMTDGMFVAQDDCFAFANPALHAMLGWADATLPGQPFEAVVAPDDLPAWRDRFAQRVGDGPEPPPRHQVRLLRRGLVAPLWVELHATRFLHLGRPAVLGLVRDVTQQRQVADELAAHRDRLEDLVAARTAALQQANDELRRTRDEAEAANRAKSVFLANMSHEIRTPLNAITGLTHLLRRETRDPAALARLAKVADSAQHLLQVISDVLDLSKIEADRLELDQTGFSLAAVLAHCESLVGERARAKGLALHLHADGVPDALHGDPTRLTQALLNLLSNAVKFTEAGEVALGVTLQAEDGARLLLRFAVRDTGIGIAPDKLGQVFEPFVQADASTTRRYGGTGLGLAITRRLAGLMGGEMGVHSQPGVGSEFWFTAWLVRGTADARPLAGPDAEVTQAEDLLRRRHAGARVLVAEDNAVNQEVVGELLRSAGLQVSLADDGQAALDLAAREHFDLVLMDMQMPRLDGLDAARGLRALPAMASVPILAMTANAFAEDREACLAAGMDGHVPKPLNPGALYAALLHWLAPREPAQAPLPAAPVQPPPSGPVAGPKPGATPGPVAAAPPACLQAPAGLQADAVVAQLGGRVDLYRRVLGQFVRTYGDGAASLGQALRSGDAAQRLEAAEGLRSAATAIGAPALAALAEQLARELRERAQRPAAMPGQPDALAPLEAALDALLAALRQWLGD</sequence>
<dbReference type="GO" id="GO:0005524">
    <property type="term" value="F:ATP binding"/>
    <property type="evidence" value="ECO:0007669"/>
    <property type="project" value="UniProtKB-KW"/>
</dbReference>
<feature type="region of interest" description="Disordered" evidence="8">
    <location>
        <begin position="1"/>
        <end position="23"/>
    </location>
</feature>
<dbReference type="InterPro" id="IPR036641">
    <property type="entry name" value="HPT_dom_sf"/>
</dbReference>
<dbReference type="CDD" id="cd00082">
    <property type="entry name" value="HisKA"/>
    <property type="match status" value="1"/>
</dbReference>
<proteinExistence type="predicted"/>
<gene>
    <name evidence="14" type="ORF">AACH10_08665</name>
</gene>
<dbReference type="CDD" id="cd00130">
    <property type="entry name" value="PAS"/>
    <property type="match status" value="2"/>
</dbReference>
<dbReference type="PROSITE" id="PS50110">
    <property type="entry name" value="RESPONSE_REGULATORY"/>
    <property type="match status" value="1"/>
</dbReference>
<feature type="domain" description="Response regulatory" evidence="10">
    <location>
        <begin position="904"/>
        <end position="1020"/>
    </location>
</feature>
<keyword evidence="4" id="KW-0902">Two-component regulatory system</keyword>
<evidence type="ECO:0000259" key="12">
    <source>
        <dbReference type="PROSITE" id="PS50113"/>
    </source>
</evidence>
<dbReference type="InterPro" id="IPR008207">
    <property type="entry name" value="Sig_transdc_His_kin_Hpt_dom"/>
</dbReference>
<keyword evidence="15" id="KW-1185">Reference proteome</keyword>
<dbReference type="Pfam" id="PF08448">
    <property type="entry name" value="PAS_4"/>
    <property type="match status" value="1"/>
</dbReference>
<keyword evidence="3 6" id="KW-0597">Phosphoprotein</keyword>
<feature type="domain" description="HPt" evidence="13">
    <location>
        <begin position="1081"/>
        <end position="1179"/>
    </location>
</feature>
<feature type="coiled-coil region" evidence="7">
    <location>
        <begin position="613"/>
        <end position="647"/>
    </location>
</feature>
<feature type="domain" description="PAC" evidence="12">
    <location>
        <begin position="434"/>
        <end position="485"/>
    </location>
</feature>
<dbReference type="SUPFAM" id="SSF52172">
    <property type="entry name" value="CheY-like"/>
    <property type="match status" value="1"/>
</dbReference>
<dbReference type="Pfam" id="PF02518">
    <property type="entry name" value="HATPase_c"/>
    <property type="match status" value="1"/>
</dbReference>
<dbReference type="Gene3D" id="1.20.120.160">
    <property type="entry name" value="HPT domain"/>
    <property type="match status" value="1"/>
</dbReference>
<dbReference type="SMART" id="SM00091">
    <property type="entry name" value="PAS"/>
    <property type="match status" value="2"/>
</dbReference>
<dbReference type="InterPro" id="IPR001789">
    <property type="entry name" value="Sig_transdc_resp-reg_receiver"/>
</dbReference>
<dbReference type="InterPro" id="IPR003661">
    <property type="entry name" value="HisK_dim/P_dom"/>
</dbReference>
<evidence type="ECO:0000256" key="7">
    <source>
        <dbReference type="SAM" id="Coils"/>
    </source>
</evidence>
<keyword evidence="7" id="KW-0175">Coiled coil</keyword>
<keyword evidence="14" id="KW-0067">ATP-binding</keyword>
<dbReference type="InterPro" id="IPR003594">
    <property type="entry name" value="HATPase_dom"/>
</dbReference>
<evidence type="ECO:0000259" key="9">
    <source>
        <dbReference type="PROSITE" id="PS50109"/>
    </source>
</evidence>
<feature type="compositionally biased region" description="Pro residues" evidence="8">
    <location>
        <begin position="1"/>
        <end position="15"/>
    </location>
</feature>
<evidence type="ECO:0000259" key="10">
    <source>
        <dbReference type="PROSITE" id="PS50110"/>
    </source>
</evidence>
<dbReference type="SMART" id="SM00387">
    <property type="entry name" value="HATPase_c"/>
    <property type="match status" value="1"/>
</dbReference>
<dbReference type="InterPro" id="IPR035965">
    <property type="entry name" value="PAS-like_dom_sf"/>
</dbReference>
<dbReference type="SUPFAM" id="SSF55874">
    <property type="entry name" value="ATPase domain of HSP90 chaperone/DNA topoisomerase II/histidine kinase"/>
    <property type="match status" value="1"/>
</dbReference>
<comment type="caution">
    <text evidence="14">The sequence shown here is derived from an EMBL/GenBank/DDBJ whole genome shotgun (WGS) entry which is preliminary data.</text>
</comment>
<evidence type="ECO:0000256" key="1">
    <source>
        <dbReference type="ARBA" id="ARBA00000085"/>
    </source>
</evidence>
<dbReference type="PRINTS" id="PR00344">
    <property type="entry name" value="BCTRLSENSOR"/>
</dbReference>
<feature type="region of interest" description="Disordered" evidence="8">
    <location>
        <begin position="1028"/>
        <end position="1053"/>
    </location>
</feature>
<dbReference type="PROSITE" id="PS50112">
    <property type="entry name" value="PAS"/>
    <property type="match status" value="1"/>
</dbReference>
<organism evidence="14 15">
    <name type="scientific">Pseudaquabacterium inlustre</name>
    <dbReference type="NCBI Taxonomy" id="2984192"/>
    <lineage>
        <taxon>Bacteria</taxon>
        <taxon>Pseudomonadati</taxon>
        <taxon>Pseudomonadota</taxon>
        <taxon>Betaproteobacteria</taxon>
        <taxon>Burkholderiales</taxon>
        <taxon>Sphaerotilaceae</taxon>
        <taxon>Pseudaquabacterium</taxon>
    </lineage>
</organism>
<dbReference type="Gene3D" id="3.30.450.20">
    <property type="entry name" value="PAS domain"/>
    <property type="match status" value="2"/>
</dbReference>
<evidence type="ECO:0000313" key="14">
    <source>
        <dbReference type="EMBL" id="MEK8050310.1"/>
    </source>
</evidence>
<evidence type="ECO:0000259" key="13">
    <source>
        <dbReference type="PROSITE" id="PS50894"/>
    </source>
</evidence>
<dbReference type="InterPro" id="IPR013656">
    <property type="entry name" value="PAS_4"/>
</dbReference>
<comment type="catalytic activity">
    <reaction evidence="1">
        <text>ATP + protein L-histidine = ADP + protein N-phospho-L-histidine.</text>
        <dbReference type="EC" id="2.7.13.3"/>
    </reaction>
</comment>
<dbReference type="InterPro" id="IPR000700">
    <property type="entry name" value="PAS-assoc_C"/>
</dbReference>
<evidence type="ECO:0000256" key="4">
    <source>
        <dbReference type="ARBA" id="ARBA00023012"/>
    </source>
</evidence>
<dbReference type="SMART" id="SM00388">
    <property type="entry name" value="HisKA"/>
    <property type="match status" value="1"/>
</dbReference>
<evidence type="ECO:0000256" key="8">
    <source>
        <dbReference type="SAM" id="MobiDB-lite"/>
    </source>
</evidence>
<evidence type="ECO:0000256" key="6">
    <source>
        <dbReference type="PROSITE-ProRule" id="PRU00169"/>
    </source>
</evidence>
<dbReference type="PROSITE" id="PS50894">
    <property type="entry name" value="HPT"/>
    <property type="match status" value="1"/>
</dbReference>
<dbReference type="Gene3D" id="3.40.50.2300">
    <property type="match status" value="1"/>
</dbReference>
<feature type="region of interest" description="Disordered" evidence="8">
    <location>
        <begin position="426"/>
        <end position="447"/>
    </location>
</feature>
<dbReference type="SMART" id="SM00448">
    <property type="entry name" value="REC"/>
    <property type="match status" value="1"/>
</dbReference>
<dbReference type="Pfam" id="PF00072">
    <property type="entry name" value="Response_reg"/>
    <property type="match status" value="1"/>
</dbReference>
<dbReference type="PANTHER" id="PTHR45339">
    <property type="entry name" value="HYBRID SIGNAL TRANSDUCTION HISTIDINE KINASE J"/>
    <property type="match status" value="1"/>
</dbReference>
<dbReference type="SUPFAM" id="SSF47226">
    <property type="entry name" value="Histidine-containing phosphotransfer domain, HPT domain"/>
    <property type="match status" value="1"/>
</dbReference>
<feature type="modified residue" description="4-aspartylphosphate" evidence="6">
    <location>
        <position position="953"/>
    </location>
</feature>
<keyword evidence="14" id="KW-0547">Nucleotide-binding</keyword>
<evidence type="ECO:0000256" key="3">
    <source>
        <dbReference type="ARBA" id="ARBA00022553"/>
    </source>
</evidence>
<feature type="compositionally biased region" description="Low complexity" evidence="8">
    <location>
        <begin position="1042"/>
        <end position="1053"/>
    </location>
</feature>
<evidence type="ECO:0000259" key="11">
    <source>
        <dbReference type="PROSITE" id="PS50112"/>
    </source>
</evidence>
<dbReference type="EC" id="2.7.13.3" evidence="2"/>